<keyword evidence="4" id="KW-0472">Membrane</keyword>
<protein>
    <submittedName>
        <fullName evidence="5">MFS transporter</fullName>
    </submittedName>
</protein>
<evidence type="ECO:0000256" key="4">
    <source>
        <dbReference type="ARBA" id="ARBA00023136"/>
    </source>
</evidence>
<keyword evidence="6" id="KW-1185">Reference proteome</keyword>
<dbReference type="SUPFAM" id="SSF103473">
    <property type="entry name" value="MFS general substrate transporter"/>
    <property type="match status" value="1"/>
</dbReference>
<dbReference type="CDD" id="cd17370">
    <property type="entry name" value="MFS_MJ1317_like"/>
    <property type="match status" value="1"/>
</dbReference>
<evidence type="ECO:0000313" key="6">
    <source>
        <dbReference type="Proteomes" id="UP000244384"/>
    </source>
</evidence>
<evidence type="ECO:0000313" key="5">
    <source>
        <dbReference type="EMBL" id="AWB91417.1"/>
    </source>
</evidence>
<dbReference type="OrthoDB" id="9803985at2"/>
<accession>A0A5F2EMW3</accession>
<proteinExistence type="predicted"/>
<keyword evidence="3" id="KW-1133">Transmembrane helix</keyword>
<name>A0A2S0WJE9_9ACTN</name>
<dbReference type="Proteomes" id="UP000244384">
    <property type="component" value="Chromosome"/>
</dbReference>
<evidence type="ECO:0000256" key="1">
    <source>
        <dbReference type="ARBA" id="ARBA00004651"/>
    </source>
</evidence>
<reference evidence="6" key="1">
    <citation type="submission" date="2018-01" db="EMBL/GenBank/DDBJ databases">
        <authorList>
            <person name="Li J."/>
        </authorList>
    </citation>
    <scope>NUCLEOTIDE SEQUENCE [LARGE SCALE GENOMIC DNA]</scope>
    <source>
        <strain evidence="6">592</strain>
    </source>
</reference>
<gene>
    <name evidence="5" type="ORF">C3E78_03830</name>
</gene>
<sequence>MYISVNDRPRGTASASRGPKPKVAPVVVSLGLVSLLTDISSESVAAILPLYLTTVLGLSPVAYGFLDGLYQGASALVRIASGWAADRGGHPKWVAFLGYGLSAVSRVGLLVASGFAAVTAVVAVDRVGKGIRTAPRDAMIAASTPPSHLGRAFAVHRTLDTIGAVAGPFIAFAILWAVPDGYTTVMIVSLAFALVGLALLGLLVPDQRLVPRPLTDRAGTTFRWRQVCDPRMRKLLVAAGALGLLTVGDGFVYLALLDRGDFAATWFALLYVGTNLAYLAMAVPLGRVADRVGRTRVLTAGHLALLMTYVCAALPLGGVVVVVVPLLLLGTFYAATDGVLAAVAGRLAAPEVRASGIACAQTVVAVARLVASTGFGLLWFAIGPHAALLTVAGLLLVVVVVTYAWIKDLDAPARA</sequence>
<evidence type="ECO:0000256" key="3">
    <source>
        <dbReference type="ARBA" id="ARBA00022989"/>
    </source>
</evidence>
<dbReference type="PANTHER" id="PTHR23518">
    <property type="entry name" value="C-METHYLTRANSFERASE"/>
    <property type="match status" value="1"/>
</dbReference>
<dbReference type="AlphaFoldDB" id="A0A2S0WJE9"/>
<dbReference type="GO" id="GO:0022857">
    <property type="term" value="F:transmembrane transporter activity"/>
    <property type="evidence" value="ECO:0007669"/>
    <property type="project" value="InterPro"/>
</dbReference>
<accession>A0A2S0WJE9</accession>
<dbReference type="RefSeq" id="WP_108577063.1">
    <property type="nucleotide sequence ID" value="NZ_CP026952.1"/>
</dbReference>
<dbReference type="InterPro" id="IPR036259">
    <property type="entry name" value="MFS_trans_sf"/>
</dbReference>
<dbReference type="KEGG" id="aez:C3E78_03830"/>
<dbReference type="Pfam" id="PF07690">
    <property type="entry name" value="MFS_1"/>
    <property type="match status" value="2"/>
</dbReference>
<dbReference type="PANTHER" id="PTHR23518:SF2">
    <property type="entry name" value="MAJOR FACILITATOR SUPERFAMILY TRANSPORTER"/>
    <property type="match status" value="1"/>
</dbReference>
<dbReference type="Gene3D" id="1.20.1250.20">
    <property type="entry name" value="MFS general substrate transporter like domains"/>
    <property type="match status" value="1"/>
</dbReference>
<dbReference type="GO" id="GO:0005886">
    <property type="term" value="C:plasma membrane"/>
    <property type="evidence" value="ECO:0007669"/>
    <property type="project" value="UniProtKB-SubCell"/>
</dbReference>
<dbReference type="InterPro" id="IPR020846">
    <property type="entry name" value="MFS_dom"/>
</dbReference>
<dbReference type="EMBL" id="CP026952">
    <property type="protein sequence ID" value="AWB91417.1"/>
    <property type="molecule type" value="Genomic_DNA"/>
</dbReference>
<dbReference type="InterPro" id="IPR011701">
    <property type="entry name" value="MFS"/>
</dbReference>
<organism evidence="5 6">
    <name type="scientific">Aeromicrobium chenweiae</name>
    <dbReference type="NCBI Taxonomy" id="2079793"/>
    <lineage>
        <taxon>Bacteria</taxon>
        <taxon>Bacillati</taxon>
        <taxon>Actinomycetota</taxon>
        <taxon>Actinomycetes</taxon>
        <taxon>Propionibacteriales</taxon>
        <taxon>Nocardioidaceae</taxon>
        <taxon>Aeromicrobium</taxon>
    </lineage>
</organism>
<dbReference type="PROSITE" id="PS50850">
    <property type="entry name" value="MFS"/>
    <property type="match status" value="1"/>
</dbReference>
<evidence type="ECO:0000256" key="2">
    <source>
        <dbReference type="ARBA" id="ARBA00022692"/>
    </source>
</evidence>
<comment type="subcellular location">
    <subcellularLocation>
        <location evidence="1">Cell membrane</location>
        <topology evidence="1">Multi-pass membrane protein</topology>
    </subcellularLocation>
</comment>
<keyword evidence="2" id="KW-0812">Transmembrane</keyword>